<reference evidence="1 2" key="1">
    <citation type="submission" date="2014-11" db="EMBL/GenBank/DDBJ databases">
        <title>A Rickettsiales Symbiont of Amoebae With Ancient Features.</title>
        <authorList>
            <person name="Schulz F."/>
            <person name="Martijn J."/>
            <person name="Wascher F."/>
            <person name="Kostanjsek R."/>
            <person name="Ettema T.J."/>
            <person name="Horn M."/>
        </authorList>
    </citation>
    <scope>NUCLEOTIDE SEQUENCE [LARGE SCALE GENOMIC DNA]</scope>
    <source>
        <strain evidence="1 2">UWC36</strain>
    </source>
</reference>
<name>A0A0C1QHD5_9RICK</name>
<dbReference type="AlphaFoldDB" id="A0A0C1QHD5"/>
<keyword evidence="2" id="KW-1185">Reference proteome</keyword>
<sequence>MKCYCIIRLKKKYFIIYINSAINKDDRNTIFSLLRRSIIEHIEKEEKEMFILAKNHISQAEAQEMHKRFQQEKDTMKDEAK</sequence>
<protein>
    <submittedName>
        <fullName evidence="1">Uncharacterized protein</fullName>
    </submittedName>
</protein>
<organism evidence="1 2">
    <name type="scientific">Candidatus Jidaibacter acanthamoebae</name>
    <dbReference type="NCBI Taxonomy" id="86105"/>
    <lineage>
        <taxon>Bacteria</taxon>
        <taxon>Pseudomonadati</taxon>
        <taxon>Pseudomonadota</taxon>
        <taxon>Alphaproteobacteria</taxon>
        <taxon>Rickettsiales</taxon>
        <taxon>Candidatus Midichloriaceae</taxon>
        <taxon>Candidatus Jidaibacter</taxon>
    </lineage>
</organism>
<evidence type="ECO:0000313" key="1">
    <source>
        <dbReference type="EMBL" id="KIE04954.1"/>
    </source>
</evidence>
<comment type="caution">
    <text evidence="1">The sequence shown here is derived from an EMBL/GenBank/DDBJ whole genome shotgun (WGS) entry which is preliminary data.</text>
</comment>
<dbReference type="Gene3D" id="1.20.120.520">
    <property type="entry name" value="nmb1532 protein domain like"/>
    <property type="match status" value="1"/>
</dbReference>
<accession>A0A0C1QHD5</accession>
<dbReference type="RefSeq" id="WP_039456958.1">
    <property type="nucleotide sequence ID" value="NZ_JSWE01000124.1"/>
</dbReference>
<dbReference type="STRING" id="86105.NF27_EY00500"/>
<proteinExistence type="predicted"/>
<evidence type="ECO:0000313" key="2">
    <source>
        <dbReference type="Proteomes" id="UP000031258"/>
    </source>
</evidence>
<dbReference type="Proteomes" id="UP000031258">
    <property type="component" value="Unassembled WGS sequence"/>
</dbReference>
<dbReference type="EMBL" id="JSWE01000124">
    <property type="protein sequence ID" value="KIE04954.1"/>
    <property type="molecule type" value="Genomic_DNA"/>
</dbReference>
<gene>
    <name evidence="1" type="ORF">NF27_EY00500</name>
</gene>